<dbReference type="RefSeq" id="WP_064855101.1">
    <property type="nucleotide sequence ID" value="NZ_LZIM01000015.1"/>
</dbReference>
<feature type="transmembrane region" description="Helical" evidence="1">
    <location>
        <begin position="167"/>
        <end position="188"/>
    </location>
</feature>
<dbReference type="PANTHER" id="PTHR40761:SF1">
    <property type="entry name" value="CONSERVED INTEGRAL MEMBRANE ALANINE VALINE AND LEUCINE RICH PROTEIN-RELATED"/>
    <property type="match status" value="1"/>
</dbReference>
<feature type="transmembrane region" description="Helical" evidence="1">
    <location>
        <begin position="136"/>
        <end position="155"/>
    </location>
</feature>
<feature type="chain" id="PRO_5039706186" description="Dehydrogenase" evidence="2">
    <location>
        <begin position="21"/>
        <end position="305"/>
    </location>
</feature>
<accession>A0A1A2EM46</accession>
<feature type="transmembrane region" description="Helical" evidence="1">
    <location>
        <begin position="107"/>
        <end position="124"/>
    </location>
</feature>
<feature type="transmembrane region" description="Helical" evidence="1">
    <location>
        <begin position="263"/>
        <end position="280"/>
    </location>
</feature>
<keyword evidence="1" id="KW-1133">Transmembrane helix</keyword>
<protein>
    <recommendedName>
        <fullName evidence="5">Dehydrogenase</fullName>
    </recommendedName>
</protein>
<feature type="transmembrane region" description="Helical" evidence="1">
    <location>
        <begin position="230"/>
        <end position="251"/>
    </location>
</feature>
<reference evidence="4" key="1">
    <citation type="submission" date="2016-06" db="EMBL/GenBank/DDBJ databases">
        <authorList>
            <person name="Sutton G."/>
            <person name="Brinkac L."/>
            <person name="Sanka R."/>
            <person name="Adams M."/>
            <person name="Lau E."/>
            <person name="Mehaffy C."/>
            <person name="Tameris M."/>
            <person name="Hatherill M."/>
            <person name="Hanekom W."/>
            <person name="Mahomed H."/>
            <person name="Mcshane H."/>
        </authorList>
    </citation>
    <scope>NUCLEOTIDE SEQUENCE [LARGE SCALE GENOMIC DNA]</scope>
    <source>
        <strain evidence="4">852014-51077_SCH5608930-a</strain>
    </source>
</reference>
<comment type="caution">
    <text evidence="3">The sequence shown here is derived from an EMBL/GenBank/DDBJ whole genome shotgun (WGS) entry which is preliminary data.</text>
</comment>
<dbReference type="NCBIfam" id="NF038012">
    <property type="entry name" value="DMT_1"/>
    <property type="match status" value="1"/>
</dbReference>
<name>A0A1A2EM46_MYCSD</name>
<keyword evidence="1" id="KW-0812">Transmembrane</keyword>
<dbReference type="Proteomes" id="UP000093985">
    <property type="component" value="Unassembled WGS sequence"/>
</dbReference>
<evidence type="ECO:0000256" key="2">
    <source>
        <dbReference type="SAM" id="SignalP"/>
    </source>
</evidence>
<evidence type="ECO:0008006" key="5">
    <source>
        <dbReference type="Google" id="ProtNLM"/>
    </source>
</evidence>
<gene>
    <name evidence="3" type="ORF">A5771_08610</name>
</gene>
<evidence type="ECO:0000313" key="4">
    <source>
        <dbReference type="Proteomes" id="UP000093985"/>
    </source>
</evidence>
<dbReference type="PANTHER" id="PTHR40761">
    <property type="entry name" value="CONSERVED INTEGRAL MEMBRANE ALANINE VALINE AND LEUCINE RICH PROTEIN-RELATED"/>
    <property type="match status" value="1"/>
</dbReference>
<sequence>MSTGNVIAALLALCAALASATGDVIRQRSAQEITDQQVGHLKLFWLSLRDPKWWGGGAAAVANYALQAAALAVGSVMLVTGLQVTALLFALPMYAWLTHRRVTNWEWMWAIVLAAALAVVVIVGDPTEGKQHAPAAAWITVSVVVITLLLACAVAARRLRGRPAAAVLLAVVAGTSLAVFALLTKVLVELIKAEGLEDALESPVVVPWLIATLAGMIFQQSAFRAGALTASMPTMIVAKPLVASALGVLLLNEHIQAGGVEDAAVIIGVVLIVIATAALARGEAATIVADAGGADRATPVASPTS</sequence>
<dbReference type="AlphaFoldDB" id="A0A1A2EM46"/>
<dbReference type="EMBL" id="LZIN01000052">
    <property type="protein sequence ID" value="OBG06212.1"/>
    <property type="molecule type" value="Genomic_DNA"/>
</dbReference>
<feature type="transmembrane region" description="Helical" evidence="1">
    <location>
        <begin position="200"/>
        <end position="218"/>
    </location>
</feature>
<evidence type="ECO:0000256" key="1">
    <source>
        <dbReference type="SAM" id="Phobius"/>
    </source>
</evidence>
<feature type="transmembrane region" description="Helical" evidence="1">
    <location>
        <begin position="69"/>
        <end position="95"/>
    </location>
</feature>
<organism evidence="3 4">
    <name type="scientific">Mycolicibacter sinensis (strain JDM601)</name>
    <name type="common">Mycobacterium sinense</name>
    <dbReference type="NCBI Taxonomy" id="875328"/>
    <lineage>
        <taxon>Bacteria</taxon>
        <taxon>Bacillati</taxon>
        <taxon>Actinomycetota</taxon>
        <taxon>Actinomycetes</taxon>
        <taxon>Mycobacteriales</taxon>
        <taxon>Mycobacteriaceae</taxon>
        <taxon>Mycolicibacter</taxon>
    </lineage>
</organism>
<keyword evidence="2" id="KW-0732">Signal</keyword>
<feature type="signal peptide" evidence="2">
    <location>
        <begin position="1"/>
        <end position="20"/>
    </location>
</feature>
<proteinExistence type="predicted"/>
<dbReference type="OrthoDB" id="4761185at2"/>
<evidence type="ECO:0000313" key="3">
    <source>
        <dbReference type="EMBL" id="OBG06212.1"/>
    </source>
</evidence>
<keyword evidence="1" id="KW-0472">Membrane</keyword>